<keyword evidence="4" id="KW-0547">Nucleotide-binding</keyword>
<evidence type="ECO:0000313" key="12">
    <source>
        <dbReference type="Proteomes" id="UP000677265"/>
    </source>
</evidence>
<protein>
    <recommendedName>
        <fullName evidence="2">histidine kinase</fullName>
        <ecNumber evidence="2">2.7.13.3</ecNumber>
    </recommendedName>
</protein>
<sequence length="279" mass="31868">MRNEKENTKYQELAEKYEAINKMLENRLQEEIAKNKEKDLILIQQAKMAAMGEMIAGIGGQWRQPVNSLLMLIQDIRAALEYGEINGQYVDRFTRESMIQLENMSRTFNDFRKFYKPNLEKNLFSVSEAIEDALSIFSICLKNHGIQVEFMYRGQQIAYGYPNDFSQIVLSLLMNARDSFVEKDIKNRKIIIKICESDKCITAEFKDNAGGIEPFLLAKVFDPYFTSRRHGTGLGLYMSKTMLENMSGNISIENNGEGVSVSISVPKVTSAVRPELNPI</sequence>
<keyword evidence="5 10" id="KW-0418">Kinase</keyword>
<dbReference type="Gene3D" id="1.10.287.130">
    <property type="match status" value="1"/>
</dbReference>
<dbReference type="InterPro" id="IPR003594">
    <property type="entry name" value="HATPase_dom"/>
</dbReference>
<evidence type="ECO:0000256" key="2">
    <source>
        <dbReference type="ARBA" id="ARBA00012438"/>
    </source>
</evidence>
<evidence type="ECO:0000256" key="7">
    <source>
        <dbReference type="ARBA" id="ARBA00023012"/>
    </source>
</evidence>
<dbReference type="InterPro" id="IPR036890">
    <property type="entry name" value="HATPase_C_sf"/>
</dbReference>
<evidence type="ECO:0000256" key="1">
    <source>
        <dbReference type="ARBA" id="ARBA00000085"/>
    </source>
</evidence>
<dbReference type="Gene3D" id="3.30.565.10">
    <property type="entry name" value="Histidine kinase-like ATPase, C-terminal domain"/>
    <property type="match status" value="1"/>
</dbReference>
<dbReference type="InterPro" id="IPR005467">
    <property type="entry name" value="His_kinase_dom"/>
</dbReference>
<evidence type="ECO:0000256" key="3">
    <source>
        <dbReference type="ARBA" id="ARBA00022679"/>
    </source>
</evidence>
<comment type="catalytic activity">
    <reaction evidence="1">
        <text>ATP + protein L-histidine = ADP + protein N-phospho-L-histidine.</text>
        <dbReference type="EC" id="2.7.13.3"/>
    </reaction>
</comment>
<evidence type="ECO:0000313" key="11">
    <source>
        <dbReference type="EMBL" id="MCH6265444.1"/>
    </source>
</evidence>
<dbReference type="EMBL" id="JAGYPE010000001">
    <property type="protein sequence ID" value="MBS4180056.1"/>
    <property type="molecule type" value="Genomic_DNA"/>
</dbReference>
<dbReference type="AlphaFoldDB" id="A0A942SUF6"/>
<evidence type="ECO:0000256" key="8">
    <source>
        <dbReference type="SAM" id="Coils"/>
    </source>
</evidence>
<dbReference type="PROSITE" id="PS50109">
    <property type="entry name" value="HIS_KIN"/>
    <property type="match status" value="1"/>
</dbReference>
<name>A0A942SUF6_9BACI</name>
<feature type="domain" description="Histidine kinase" evidence="9">
    <location>
        <begin position="57"/>
        <end position="269"/>
    </location>
</feature>
<organism evidence="10">
    <name type="scientific">Neobacillus citreus</name>
    <dbReference type="NCBI Taxonomy" id="2833578"/>
    <lineage>
        <taxon>Bacteria</taxon>
        <taxon>Bacillati</taxon>
        <taxon>Bacillota</taxon>
        <taxon>Bacilli</taxon>
        <taxon>Bacillales</taxon>
        <taxon>Bacillaceae</taxon>
        <taxon>Neobacillus</taxon>
    </lineage>
</organism>
<keyword evidence="7" id="KW-0902">Two-component regulatory system</keyword>
<dbReference type="Pfam" id="PF02518">
    <property type="entry name" value="HATPase_c"/>
    <property type="match status" value="1"/>
</dbReference>
<feature type="coiled-coil region" evidence="8">
    <location>
        <begin position="3"/>
        <end position="34"/>
    </location>
</feature>
<evidence type="ECO:0000256" key="6">
    <source>
        <dbReference type="ARBA" id="ARBA00022840"/>
    </source>
</evidence>
<evidence type="ECO:0000259" key="9">
    <source>
        <dbReference type="PROSITE" id="PS50109"/>
    </source>
</evidence>
<proteinExistence type="predicted"/>
<reference evidence="10" key="1">
    <citation type="submission" date="2021-05" db="EMBL/GenBank/DDBJ databases">
        <title>Novel Bacillus species.</title>
        <authorList>
            <person name="Liu G."/>
        </authorList>
    </citation>
    <scope>NUCLEOTIDE SEQUENCE</scope>
    <source>
        <strain evidence="10 12">FJAT-50051</strain>
    </source>
</reference>
<dbReference type="GO" id="GO:0005524">
    <property type="term" value="F:ATP binding"/>
    <property type="evidence" value="ECO:0007669"/>
    <property type="project" value="UniProtKB-KW"/>
</dbReference>
<dbReference type="Proteomes" id="UP000677265">
    <property type="component" value="Unassembled WGS sequence"/>
</dbReference>
<dbReference type="EC" id="2.7.13.3" evidence="2"/>
<dbReference type="EMBL" id="JAGYPE020000010">
    <property type="protein sequence ID" value="MCH6265444.1"/>
    <property type="molecule type" value="Genomic_DNA"/>
</dbReference>
<keyword evidence="3" id="KW-0808">Transferase</keyword>
<comment type="caution">
    <text evidence="10">The sequence shown here is derived from an EMBL/GenBank/DDBJ whole genome shotgun (WGS) entry which is preliminary data.</text>
</comment>
<keyword evidence="8" id="KW-0175">Coiled coil</keyword>
<dbReference type="PANTHER" id="PTHR43065:SF42">
    <property type="entry name" value="TWO-COMPONENT SENSOR PPRA"/>
    <property type="match status" value="1"/>
</dbReference>
<dbReference type="RefSeq" id="WP_213140084.1">
    <property type="nucleotide sequence ID" value="NZ_JAGYPE020000010.1"/>
</dbReference>
<gene>
    <name evidence="11" type="ORF">KHB02_007860</name>
    <name evidence="10" type="ORF">KHB02_01505</name>
</gene>
<keyword evidence="12" id="KW-1185">Reference proteome</keyword>
<dbReference type="GO" id="GO:0000160">
    <property type="term" value="P:phosphorelay signal transduction system"/>
    <property type="evidence" value="ECO:0007669"/>
    <property type="project" value="UniProtKB-KW"/>
</dbReference>
<dbReference type="SUPFAM" id="SSF55874">
    <property type="entry name" value="ATPase domain of HSP90 chaperone/DNA topoisomerase II/histidine kinase"/>
    <property type="match status" value="1"/>
</dbReference>
<accession>A0A942SUF6</accession>
<dbReference type="InterPro" id="IPR004358">
    <property type="entry name" value="Sig_transdc_His_kin-like_C"/>
</dbReference>
<keyword evidence="6" id="KW-0067">ATP-binding</keyword>
<dbReference type="SMART" id="SM00387">
    <property type="entry name" value="HATPase_c"/>
    <property type="match status" value="1"/>
</dbReference>
<evidence type="ECO:0000256" key="5">
    <source>
        <dbReference type="ARBA" id="ARBA00022777"/>
    </source>
</evidence>
<dbReference type="PRINTS" id="PR00344">
    <property type="entry name" value="BCTRLSENSOR"/>
</dbReference>
<dbReference type="GO" id="GO:0004673">
    <property type="term" value="F:protein histidine kinase activity"/>
    <property type="evidence" value="ECO:0007669"/>
    <property type="project" value="UniProtKB-EC"/>
</dbReference>
<evidence type="ECO:0000313" key="10">
    <source>
        <dbReference type="EMBL" id="MBS4180056.1"/>
    </source>
</evidence>
<dbReference type="PANTHER" id="PTHR43065">
    <property type="entry name" value="SENSOR HISTIDINE KINASE"/>
    <property type="match status" value="1"/>
</dbReference>
<evidence type="ECO:0000256" key="4">
    <source>
        <dbReference type="ARBA" id="ARBA00022741"/>
    </source>
</evidence>